<evidence type="ECO:0000256" key="11">
    <source>
        <dbReference type="ARBA" id="ARBA00022838"/>
    </source>
</evidence>
<keyword evidence="12" id="KW-0206">Cytoskeleton</keyword>
<dbReference type="GO" id="GO:0008608">
    <property type="term" value="P:attachment of spindle microtubules to kinetochore"/>
    <property type="evidence" value="ECO:0007669"/>
    <property type="project" value="InterPro"/>
</dbReference>
<keyword evidence="5" id="KW-0158">Chromosome</keyword>
<comment type="similarity">
    <text evidence="4">Belongs to the DASH complex DAD3 family.</text>
</comment>
<evidence type="ECO:0000256" key="7">
    <source>
        <dbReference type="ARBA" id="ARBA00022618"/>
    </source>
</evidence>
<evidence type="ECO:0000256" key="16">
    <source>
        <dbReference type="ARBA" id="ARBA00044179"/>
    </source>
</evidence>
<evidence type="ECO:0000256" key="6">
    <source>
        <dbReference type="ARBA" id="ARBA00022490"/>
    </source>
</evidence>
<dbReference type="OrthoDB" id="2443965at2759"/>
<dbReference type="RefSeq" id="XP_020045691.1">
    <property type="nucleotide sequence ID" value="XM_020193732.1"/>
</dbReference>
<dbReference type="Proteomes" id="UP000095038">
    <property type="component" value="Unassembled WGS sequence"/>
</dbReference>
<feature type="region of interest" description="Disordered" evidence="18">
    <location>
        <begin position="107"/>
        <end position="127"/>
    </location>
</feature>
<accession>A0A1D2VCD6</accession>
<reference evidence="20" key="1">
    <citation type="submission" date="2016-05" db="EMBL/GenBank/DDBJ databases">
        <title>Comparative genomics of biotechnologically important yeasts.</title>
        <authorList>
            <consortium name="DOE Joint Genome Institute"/>
            <person name="Riley R."/>
            <person name="Haridas S."/>
            <person name="Wolfe K.H."/>
            <person name="Lopes M.R."/>
            <person name="Hittinger C.T."/>
            <person name="Goker M."/>
            <person name="Salamov A."/>
            <person name="Wisecaver J."/>
            <person name="Long T.M."/>
            <person name="Aerts A.L."/>
            <person name="Barry K."/>
            <person name="Choi C."/>
            <person name="Clum A."/>
            <person name="Coughlan A.Y."/>
            <person name="Deshpande S."/>
            <person name="Douglass A.P."/>
            <person name="Hanson S.J."/>
            <person name="Klenk H.-P."/>
            <person name="Labutti K."/>
            <person name="Lapidus A."/>
            <person name="Lindquist E."/>
            <person name="Lipzen A."/>
            <person name="Meier-Kolthoff J.P."/>
            <person name="Ohm R.A."/>
            <person name="Otillar R.P."/>
            <person name="Pangilinan J."/>
            <person name="Peng Y."/>
            <person name="Rokas A."/>
            <person name="Rosa C.A."/>
            <person name="Scheuner C."/>
            <person name="Sibirny A.A."/>
            <person name="Slot J.C."/>
            <person name="Stielow J.B."/>
            <person name="Sun H."/>
            <person name="Kurtzman C.P."/>
            <person name="Blackwell M."/>
            <person name="Grigoriev I.V."/>
            <person name="Jeffries T.W."/>
        </authorList>
    </citation>
    <scope>NUCLEOTIDE SEQUENCE [LARGE SCALE GENOMIC DNA]</scope>
    <source>
        <strain evidence="20">DSM 1968</strain>
    </source>
</reference>
<keyword evidence="20" id="KW-1185">Reference proteome</keyword>
<sequence>MDAEIPLSHGAYSDTQDEILEQYRKLLRNLTKIDDILRSIEEKNIPALTENLNLLDKKIAFVYMMFKTSIFAFLINEQQIGTSIKSYIPPIVDNDLIHHSISHPADQNKIRAQPPPENKNQNIHEYDKPIDDYTNSLKLDGPEFESTRDFRM</sequence>
<evidence type="ECO:0000256" key="15">
    <source>
        <dbReference type="ARBA" id="ARBA00023328"/>
    </source>
</evidence>
<protein>
    <recommendedName>
        <fullName evidence="16">DASH complex subunit DAD3</fullName>
    </recommendedName>
    <alternativeName>
        <fullName evidence="17">Outer kinetochore protein DAD3</fullName>
    </alternativeName>
</protein>
<evidence type="ECO:0000313" key="19">
    <source>
        <dbReference type="EMBL" id="ODV59384.1"/>
    </source>
</evidence>
<evidence type="ECO:0000313" key="20">
    <source>
        <dbReference type="Proteomes" id="UP000095038"/>
    </source>
</evidence>
<dbReference type="InParanoid" id="A0A1D2VCD6"/>
<evidence type="ECO:0000256" key="9">
    <source>
        <dbReference type="ARBA" id="ARBA00022776"/>
    </source>
</evidence>
<keyword evidence="9" id="KW-0498">Mitosis</keyword>
<dbReference type="GO" id="GO:0051010">
    <property type="term" value="F:microtubule plus-end binding"/>
    <property type="evidence" value="ECO:0007669"/>
    <property type="project" value="TreeGrafter"/>
</dbReference>
<evidence type="ECO:0000256" key="3">
    <source>
        <dbReference type="ARBA" id="ARBA00004629"/>
    </source>
</evidence>
<evidence type="ECO:0000256" key="12">
    <source>
        <dbReference type="ARBA" id="ARBA00023212"/>
    </source>
</evidence>
<keyword evidence="6" id="KW-0963">Cytoplasm</keyword>
<evidence type="ECO:0000256" key="17">
    <source>
        <dbReference type="ARBA" id="ARBA00044305"/>
    </source>
</evidence>
<keyword evidence="13" id="KW-0539">Nucleus</keyword>
<evidence type="ECO:0000256" key="14">
    <source>
        <dbReference type="ARBA" id="ARBA00023306"/>
    </source>
</evidence>
<keyword evidence="14" id="KW-0131">Cell cycle</keyword>
<keyword evidence="7" id="KW-0132">Cell division</keyword>
<keyword evidence="8" id="KW-0493">Microtubule</keyword>
<dbReference type="Pfam" id="PF08656">
    <property type="entry name" value="DASH_Dad3"/>
    <property type="match status" value="1"/>
</dbReference>
<evidence type="ECO:0000256" key="2">
    <source>
        <dbReference type="ARBA" id="ARBA00004186"/>
    </source>
</evidence>
<dbReference type="GO" id="GO:0051301">
    <property type="term" value="P:cell division"/>
    <property type="evidence" value="ECO:0007669"/>
    <property type="project" value="UniProtKB-KW"/>
</dbReference>
<name>A0A1D2VCD6_9ASCO</name>
<dbReference type="GO" id="GO:0005874">
    <property type="term" value="C:microtubule"/>
    <property type="evidence" value="ECO:0007669"/>
    <property type="project" value="UniProtKB-KW"/>
</dbReference>
<dbReference type="PANTHER" id="PTHR28017:SF1">
    <property type="entry name" value="DASH COMPLEX SUBUNIT DAD3"/>
    <property type="match status" value="1"/>
</dbReference>
<dbReference type="AlphaFoldDB" id="A0A1D2VCD6"/>
<dbReference type="GO" id="GO:0072686">
    <property type="term" value="C:mitotic spindle"/>
    <property type="evidence" value="ECO:0007669"/>
    <property type="project" value="InterPro"/>
</dbReference>
<dbReference type="GO" id="GO:0042729">
    <property type="term" value="C:DASH complex"/>
    <property type="evidence" value="ECO:0007669"/>
    <property type="project" value="InterPro"/>
</dbReference>
<dbReference type="InterPro" id="IPR013965">
    <property type="entry name" value="DASH_Dad3"/>
</dbReference>
<keyword evidence="15" id="KW-0137">Centromere</keyword>
<evidence type="ECO:0000256" key="4">
    <source>
        <dbReference type="ARBA" id="ARBA00006277"/>
    </source>
</evidence>
<dbReference type="EMBL" id="KV454486">
    <property type="protein sequence ID" value="ODV59384.1"/>
    <property type="molecule type" value="Genomic_DNA"/>
</dbReference>
<proteinExistence type="inferred from homology"/>
<dbReference type="GeneID" id="30967368"/>
<gene>
    <name evidence="19" type="ORF">ASCRUDRAFT_77128</name>
</gene>
<evidence type="ECO:0000256" key="8">
    <source>
        <dbReference type="ARBA" id="ARBA00022701"/>
    </source>
</evidence>
<evidence type="ECO:0000256" key="10">
    <source>
        <dbReference type="ARBA" id="ARBA00022829"/>
    </source>
</evidence>
<organism evidence="19 20">
    <name type="scientific">Ascoidea rubescens DSM 1968</name>
    <dbReference type="NCBI Taxonomy" id="1344418"/>
    <lineage>
        <taxon>Eukaryota</taxon>
        <taxon>Fungi</taxon>
        <taxon>Dikarya</taxon>
        <taxon>Ascomycota</taxon>
        <taxon>Saccharomycotina</taxon>
        <taxon>Saccharomycetes</taxon>
        <taxon>Ascoideaceae</taxon>
        <taxon>Ascoidea</taxon>
    </lineage>
</organism>
<comment type="subcellular location">
    <subcellularLocation>
        <location evidence="3">Chromosome</location>
        <location evidence="3">Centromere</location>
        <location evidence="3">Kinetochore</location>
    </subcellularLocation>
    <subcellularLocation>
        <location evidence="2">Cytoplasm</location>
        <location evidence="2">Cytoskeleton</location>
        <location evidence="2">Spindle</location>
    </subcellularLocation>
    <subcellularLocation>
        <location evidence="1">Nucleus</location>
    </subcellularLocation>
</comment>
<evidence type="ECO:0000256" key="1">
    <source>
        <dbReference type="ARBA" id="ARBA00004123"/>
    </source>
</evidence>
<dbReference type="PANTHER" id="PTHR28017">
    <property type="entry name" value="DASH COMPLEX SUBUNIT DAD3"/>
    <property type="match status" value="1"/>
</dbReference>
<keyword evidence="10" id="KW-0159">Chromosome partition</keyword>
<keyword evidence="11" id="KW-0995">Kinetochore</keyword>
<evidence type="ECO:0000256" key="18">
    <source>
        <dbReference type="SAM" id="MobiDB-lite"/>
    </source>
</evidence>
<evidence type="ECO:0000256" key="5">
    <source>
        <dbReference type="ARBA" id="ARBA00022454"/>
    </source>
</evidence>
<evidence type="ECO:0000256" key="13">
    <source>
        <dbReference type="ARBA" id="ARBA00023242"/>
    </source>
</evidence>